<evidence type="ECO:0000313" key="2">
    <source>
        <dbReference type="Proteomes" id="UP001163184"/>
    </source>
</evidence>
<keyword evidence="2" id="KW-1185">Reference proteome</keyword>
<name>A0ABY9ZEB9_9GAMM</name>
<dbReference type="GeneID" id="92274728"/>
<protein>
    <recommendedName>
        <fullName evidence="3">ClpX-type ZB domain-containing protein</fullName>
    </recommendedName>
</protein>
<dbReference type="EMBL" id="CP135052">
    <property type="protein sequence ID" value="WNK26108.1"/>
    <property type="molecule type" value="Genomic_DNA"/>
</dbReference>
<dbReference type="Proteomes" id="UP001163184">
    <property type="component" value="Chromosome"/>
</dbReference>
<proteinExistence type="predicted"/>
<evidence type="ECO:0008006" key="3">
    <source>
        <dbReference type="Google" id="ProtNLM"/>
    </source>
</evidence>
<accession>A0ABY9ZEB9</accession>
<reference evidence="1" key="1">
    <citation type="journal article" date="2023" name="Microbiol. Spectr.">
        <title>Whole-genome sequencing provides insights into a novel species: Providencia hangzhouensis associated with urinary tract infections.</title>
        <authorList>
            <person name="Dong X."/>
            <person name="Yu Y."/>
            <person name="Liu J."/>
            <person name="Cao D."/>
            <person name="Xiang Y."/>
            <person name="Bi K."/>
            <person name="Yuan X."/>
            <person name="Li S."/>
            <person name="Wu T."/>
            <person name="Zhang Y."/>
        </authorList>
    </citation>
    <scope>NUCLEOTIDE SEQUENCE</scope>
    <source>
        <strain evidence="1">PR-310</strain>
    </source>
</reference>
<dbReference type="RefSeq" id="WP_275612142.1">
    <property type="nucleotide sequence ID" value="NZ_CP135052.1"/>
</dbReference>
<evidence type="ECO:0000313" key="1">
    <source>
        <dbReference type="EMBL" id="WNK26108.1"/>
    </source>
</evidence>
<gene>
    <name evidence="1" type="ORF">PZ638_09670</name>
</gene>
<sequence>MIELQKQFEPKVRNICSACSKDVGVANLIVAGDVNICFECADLSKQLADKKRNEVAEKEIQQMAKDLSLSNITVDAGNFDIPDTGMATAYMYAERLYKAGYRKAV</sequence>
<organism evidence="1 2">
    <name type="scientific">Providencia hangzhouensis</name>
    <dbReference type="NCBI Taxonomy" id="3031799"/>
    <lineage>
        <taxon>Bacteria</taxon>
        <taxon>Pseudomonadati</taxon>
        <taxon>Pseudomonadota</taxon>
        <taxon>Gammaproteobacteria</taxon>
        <taxon>Enterobacterales</taxon>
        <taxon>Morganellaceae</taxon>
        <taxon>Providencia</taxon>
    </lineage>
</organism>